<dbReference type="PANTHER" id="PTHR36441">
    <property type="entry name" value="HYPOTHETICAL CYTOSOLIC PROTEIN"/>
    <property type="match status" value="1"/>
</dbReference>
<dbReference type="RefSeq" id="WP_101954275.1">
    <property type="nucleotide sequence ID" value="NZ_PKHE01000010.1"/>
</dbReference>
<gene>
    <name evidence="1" type="ORF">CYJ57_04700</name>
</gene>
<dbReference type="AlphaFoldDB" id="A0A2I1K070"/>
<dbReference type="Pfam" id="PF04456">
    <property type="entry name" value="DUF503"/>
    <property type="match status" value="1"/>
</dbReference>
<sequence length="93" mass="11302">MFIYLLEVELLLEDCYSLKDKRRIIRSILDYARDQLKISSCEISNHDTYNLTRLGFVTISNQRNLAKDMLEQWLERIISYYPVQLQHYIIEER</sequence>
<reference evidence="1 2" key="1">
    <citation type="submission" date="2017-12" db="EMBL/GenBank/DDBJ databases">
        <title>Phylogenetic diversity of female urinary microbiome.</title>
        <authorList>
            <person name="Thomas-White K."/>
            <person name="Wolfe A.J."/>
        </authorList>
    </citation>
    <scope>NUCLEOTIDE SEQUENCE [LARGE SCALE GENOMIC DNA]</scope>
    <source>
        <strain evidence="1 2">UMB0898</strain>
    </source>
</reference>
<dbReference type="Gene3D" id="3.30.70.1120">
    <property type="entry name" value="TT1725-like"/>
    <property type="match status" value="1"/>
</dbReference>
<dbReference type="EMBL" id="PKHE01000010">
    <property type="protein sequence ID" value="PKY89040.1"/>
    <property type="molecule type" value="Genomic_DNA"/>
</dbReference>
<dbReference type="InterPro" id="IPR036746">
    <property type="entry name" value="TT1725-like_sf"/>
</dbReference>
<evidence type="ECO:0000313" key="1">
    <source>
        <dbReference type="EMBL" id="PKY89040.1"/>
    </source>
</evidence>
<dbReference type="PANTHER" id="PTHR36441:SF1">
    <property type="entry name" value="DUF503 DOMAIN-CONTAINING PROTEIN"/>
    <property type="match status" value="1"/>
</dbReference>
<dbReference type="OrthoDB" id="9809023at2"/>
<proteinExistence type="predicted"/>
<dbReference type="SUPFAM" id="SSF103007">
    <property type="entry name" value="Hypothetical protein TT1725"/>
    <property type="match status" value="1"/>
</dbReference>
<comment type="caution">
    <text evidence="1">The sequence shown here is derived from an EMBL/GenBank/DDBJ whole genome shotgun (WGS) entry which is preliminary data.</text>
</comment>
<dbReference type="InterPro" id="IPR007546">
    <property type="entry name" value="DUF503"/>
</dbReference>
<name>A0A2I1K070_9LACT</name>
<accession>A0A2I1K070</accession>
<dbReference type="Proteomes" id="UP000234384">
    <property type="component" value="Unassembled WGS sequence"/>
</dbReference>
<evidence type="ECO:0000313" key="2">
    <source>
        <dbReference type="Proteomes" id="UP000234384"/>
    </source>
</evidence>
<organism evidence="1 2">
    <name type="scientific">Falseniella ignava</name>
    <dbReference type="NCBI Taxonomy" id="137730"/>
    <lineage>
        <taxon>Bacteria</taxon>
        <taxon>Bacillati</taxon>
        <taxon>Bacillota</taxon>
        <taxon>Bacilli</taxon>
        <taxon>Lactobacillales</taxon>
        <taxon>Aerococcaceae</taxon>
        <taxon>Falseniella</taxon>
    </lineage>
</organism>
<protein>
    <submittedName>
        <fullName evidence="1">DUF503 domain-containing protein</fullName>
    </submittedName>
</protein>